<dbReference type="InterPro" id="IPR036397">
    <property type="entry name" value="RNaseH_sf"/>
</dbReference>
<evidence type="ECO:0000256" key="13">
    <source>
        <dbReference type="ARBA" id="ARBA00023211"/>
    </source>
</evidence>
<keyword evidence="9 14" id="KW-0540">Nuclease</keyword>
<evidence type="ECO:0000256" key="6">
    <source>
        <dbReference type="ARBA" id="ARBA00012180"/>
    </source>
</evidence>
<evidence type="ECO:0000256" key="11">
    <source>
        <dbReference type="ARBA" id="ARBA00022759"/>
    </source>
</evidence>
<evidence type="ECO:0000256" key="2">
    <source>
        <dbReference type="ARBA" id="ARBA00001946"/>
    </source>
</evidence>
<dbReference type="GO" id="GO:0006298">
    <property type="term" value="P:mismatch repair"/>
    <property type="evidence" value="ECO:0007669"/>
    <property type="project" value="TreeGrafter"/>
</dbReference>
<keyword evidence="12 14" id="KW-0378">Hydrolase</keyword>
<evidence type="ECO:0000256" key="1">
    <source>
        <dbReference type="ARBA" id="ARBA00000077"/>
    </source>
</evidence>
<evidence type="ECO:0000256" key="3">
    <source>
        <dbReference type="ARBA" id="ARBA00004065"/>
    </source>
</evidence>
<name>A0A7X2PD83_9SPIO</name>
<keyword evidence="10 14" id="KW-0479">Metal-binding</keyword>
<evidence type="ECO:0000256" key="15">
    <source>
        <dbReference type="PROSITE-ProRule" id="PRU01319"/>
    </source>
</evidence>
<dbReference type="PANTHER" id="PTHR10954:SF18">
    <property type="entry name" value="RIBONUCLEASE HII"/>
    <property type="match status" value="1"/>
</dbReference>
<comment type="cofactor">
    <cofactor evidence="2">
        <name>Mg(2+)</name>
        <dbReference type="ChEBI" id="CHEBI:18420"/>
    </cofactor>
</comment>
<keyword evidence="11 14" id="KW-0255">Endonuclease</keyword>
<dbReference type="GO" id="GO:0003723">
    <property type="term" value="F:RNA binding"/>
    <property type="evidence" value="ECO:0007669"/>
    <property type="project" value="UniProtKB-UniRule"/>
</dbReference>
<dbReference type="GO" id="GO:0030145">
    <property type="term" value="F:manganese ion binding"/>
    <property type="evidence" value="ECO:0007669"/>
    <property type="project" value="UniProtKB-UniRule"/>
</dbReference>
<keyword evidence="8 14" id="KW-0963">Cytoplasm</keyword>
<gene>
    <name evidence="14" type="primary">rnhB</name>
    <name evidence="18" type="ORF">FYJ80_08465</name>
</gene>
<dbReference type="InterPro" id="IPR022898">
    <property type="entry name" value="RNase_HII"/>
</dbReference>
<evidence type="ECO:0000256" key="4">
    <source>
        <dbReference type="ARBA" id="ARBA00004496"/>
    </source>
</evidence>
<feature type="binding site" evidence="14 15">
    <location>
        <position position="19"/>
    </location>
    <ligand>
        <name>a divalent metal cation</name>
        <dbReference type="ChEBI" id="CHEBI:60240"/>
    </ligand>
</feature>
<dbReference type="EC" id="3.1.26.4" evidence="6 14"/>
<dbReference type="RefSeq" id="WP_154425959.1">
    <property type="nucleotide sequence ID" value="NZ_VUNN01000017.1"/>
</dbReference>
<comment type="caution">
    <text evidence="18">The sequence shown here is derived from an EMBL/GenBank/DDBJ whole genome shotgun (WGS) entry which is preliminary data.</text>
</comment>
<comment type="function">
    <text evidence="3 14 16">Endonuclease that specifically degrades the RNA of RNA-DNA hybrids.</text>
</comment>
<evidence type="ECO:0000256" key="14">
    <source>
        <dbReference type="HAMAP-Rule" id="MF_00052"/>
    </source>
</evidence>
<evidence type="ECO:0000313" key="18">
    <source>
        <dbReference type="EMBL" id="MSU06806.1"/>
    </source>
</evidence>
<comment type="catalytic activity">
    <reaction evidence="1 14 15 16">
        <text>Endonucleolytic cleavage to 5'-phosphomonoester.</text>
        <dbReference type="EC" id="3.1.26.4"/>
    </reaction>
</comment>
<dbReference type="SUPFAM" id="SSF53098">
    <property type="entry name" value="Ribonuclease H-like"/>
    <property type="match status" value="1"/>
</dbReference>
<dbReference type="InterPro" id="IPR024567">
    <property type="entry name" value="RNase_HII/HIII_dom"/>
</dbReference>
<dbReference type="Proteomes" id="UP000460549">
    <property type="component" value="Unassembled WGS sequence"/>
</dbReference>
<evidence type="ECO:0000256" key="10">
    <source>
        <dbReference type="ARBA" id="ARBA00022723"/>
    </source>
</evidence>
<keyword evidence="13 14" id="KW-0464">Manganese</keyword>
<evidence type="ECO:0000259" key="17">
    <source>
        <dbReference type="PROSITE" id="PS51975"/>
    </source>
</evidence>
<protein>
    <recommendedName>
        <fullName evidence="7 14">Ribonuclease HII</fullName>
        <shortName evidence="14">RNase HII</shortName>
        <ecNumber evidence="6 14">3.1.26.4</ecNumber>
    </recommendedName>
</protein>
<comment type="subcellular location">
    <subcellularLocation>
        <location evidence="4 14">Cytoplasm</location>
    </subcellularLocation>
</comment>
<dbReference type="PROSITE" id="PS51975">
    <property type="entry name" value="RNASE_H_2"/>
    <property type="match status" value="1"/>
</dbReference>
<feature type="domain" description="RNase H type-2" evidence="17">
    <location>
        <begin position="13"/>
        <end position="208"/>
    </location>
</feature>
<dbReference type="GO" id="GO:0032299">
    <property type="term" value="C:ribonuclease H2 complex"/>
    <property type="evidence" value="ECO:0007669"/>
    <property type="project" value="TreeGrafter"/>
</dbReference>
<organism evidence="18 19">
    <name type="scientific">Bullifex porci</name>
    <dbReference type="NCBI Taxonomy" id="2606638"/>
    <lineage>
        <taxon>Bacteria</taxon>
        <taxon>Pseudomonadati</taxon>
        <taxon>Spirochaetota</taxon>
        <taxon>Spirochaetia</taxon>
        <taxon>Spirochaetales</taxon>
        <taxon>Spirochaetaceae</taxon>
        <taxon>Bullifex</taxon>
    </lineage>
</organism>
<feature type="binding site" evidence="14 15">
    <location>
        <position position="20"/>
    </location>
    <ligand>
        <name>a divalent metal cation</name>
        <dbReference type="ChEBI" id="CHEBI:60240"/>
    </ligand>
</feature>
<dbReference type="GO" id="GO:0043137">
    <property type="term" value="P:DNA replication, removal of RNA primer"/>
    <property type="evidence" value="ECO:0007669"/>
    <property type="project" value="TreeGrafter"/>
</dbReference>
<comment type="similarity">
    <text evidence="5 14 16">Belongs to the RNase HII family.</text>
</comment>
<proteinExistence type="inferred from homology"/>
<dbReference type="PANTHER" id="PTHR10954">
    <property type="entry name" value="RIBONUCLEASE H2 SUBUNIT A"/>
    <property type="match status" value="1"/>
</dbReference>
<dbReference type="EMBL" id="VUNN01000017">
    <property type="protein sequence ID" value="MSU06806.1"/>
    <property type="molecule type" value="Genomic_DNA"/>
</dbReference>
<evidence type="ECO:0000256" key="8">
    <source>
        <dbReference type="ARBA" id="ARBA00022490"/>
    </source>
</evidence>
<dbReference type="AlphaFoldDB" id="A0A7X2PD83"/>
<evidence type="ECO:0000256" key="16">
    <source>
        <dbReference type="RuleBase" id="RU003515"/>
    </source>
</evidence>
<keyword evidence="19" id="KW-1185">Reference proteome</keyword>
<feature type="binding site" evidence="14 15">
    <location>
        <position position="113"/>
    </location>
    <ligand>
        <name>a divalent metal cation</name>
        <dbReference type="ChEBI" id="CHEBI:60240"/>
    </ligand>
</feature>
<dbReference type="GO" id="GO:0005737">
    <property type="term" value="C:cytoplasm"/>
    <property type="evidence" value="ECO:0007669"/>
    <property type="project" value="UniProtKB-SubCell"/>
</dbReference>
<dbReference type="Gene3D" id="3.30.420.10">
    <property type="entry name" value="Ribonuclease H-like superfamily/Ribonuclease H"/>
    <property type="match status" value="1"/>
</dbReference>
<dbReference type="NCBIfam" id="NF000595">
    <property type="entry name" value="PRK00015.1-3"/>
    <property type="match status" value="1"/>
</dbReference>
<evidence type="ECO:0000256" key="12">
    <source>
        <dbReference type="ARBA" id="ARBA00022801"/>
    </source>
</evidence>
<reference evidence="18 19" key="1">
    <citation type="submission" date="2019-08" db="EMBL/GenBank/DDBJ databases">
        <title>In-depth cultivation of the pig gut microbiome towards novel bacterial diversity and tailored functional studies.</title>
        <authorList>
            <person name="Wylensek D."/>
            <person name="Hitch T.C.A."/>
            <person name="Clavel T."/>
        </authorList>
    </citation>
    <scope>NUCLEOTIDE SEQUENCE [LARGE SCALE GENOMIC DNA]</scope>
    <source>
        <strain evidence="18 19">NM-380-WT-3C1</strain>
    </source>
</reference>
<dbReference type="Pfam" id="PF01351">
    <property type="entry name" value="RNase_HII"/>
    <property type="match status" value="1"/>
</dbReference>
<dbReference type="InterPro" id="IPR001352">
    <property type="entry name" value="RNase_HII/HIII"/>
</dbReference>
<evidence type="ECO:0000256" key="9">
    <source>
        <dbReference type="ARBA" id="ARBA00022722"/>
    </source>
</evidence>
<sequence>MEMEELFSFNEVLTICGTDEAGRGPLAGPVTAAAVVLPKDFPFEILADSKKLSHNKLIEAEKVIREKAVAFSISFISNEEIDEINILNAALKAMANSYKEVNKIIHVDKLMVDGNRSPRKFIEDSSLAIETVVKGDSKIHEIMAASILAKTARDRFMESLDKEYPQYGFSKNKGYPSKEHQEAIIKYGLSPYHRKTFHLKNVKIKEEQDLFPL</sequence>
<evidence type="ECO:0000313" key="19">
    <source>
        <dbReference type="Proteomes" id="UP000460549"/>
    </source>
</evidence>
<evidence type="ECO:0000256" key="7">
    <source>
        <dbReference type="ARBA" id="ARBA00019179"/>
    </source>
</evidence>
<dbReference type="CDD" id="cd07182">
    <property type="entry name" value="RNase_HII_bacteria_HII_like"/>
    <property type="match status" value="1"/>
</dbReference>
<dbReference type="GO" id="GO:0004523">
    <property type="term" value="F:RNA-DNA hybrid ribonuclease activity"/>
    <property type="evidence" value="ECO:0007669"/>
    <property type="project" value="UniProtKB-UniRule"/>
</dbReference>
<dbReference type="InterPro" id="IPR012337">
    <property type="entry name" value="RNaseH-like_sf"/>
</dbReference>
<dbReference type="HAMAP" id="MF_00052_B">
    <property type="entry name" value="RNase_HII_B"/>
    <property type="match status" value="1"/>
</dbReference>
<evidence type="ECO:0000256" key="5">
    <source>
        <dbReference type="ARBA" id="ARBA00007383"/>
    </source>
</evidence>
<comment type="cofactor">
    <cofactor evidence="14 15">
        <name>Mn(2+)</name>
        <dbReference type="ChEBI" id="CHEBI:29035"/>
    </cofactor>
    <cofactor evidence="14 15">
        <name>Mg(2+)</name>
        <dbReference type="ChEBI" id="CHEBI:18420"/>
    </cofactor>
    <text evidence="14 15">Manganese or magnesium. Binds 1 divalent metal ion per monomer in the absence of substrate. May bind a second metal ion after substrate binding.</text>
</comment>
<accession>A0A7X2PD83</accession>